<keyword evidence="6" id="KW-0479">Metal-binding</keyword>
<evidence type="ECO:0000313" key="11">
    <source>
        <dbReference type="EMBL" id="KAJ8473711.1"/>
    </source>
</evidence>
<feature type="compositionally biased region" description="Basic and acidic residues" evidence="8">
    <location>
        <begin position="152"/>
        <end position="165"/>
    </location>
</feature>
<dbReference type="PANTHER" id="PTHR46223">
    <property type="entry name" value="HISTONE-LYSINE N-METHYLTRANSFERASE SUV39H"/>
    <property type="match status" value="1"/>
</dbReference>
<evidence type="ECO:0000256" key="8">
    <source>
        <dbReference type="SAM" id="MobiDB-lite"/>
    </source>
</evidence>
<evidence type="ECO:0000256" key="4">
    <source>
        <dbReference type="ARBA" id="ARBA00022679"/>
    </source>
</evidence>
<evidence type="ECO:0000256" key="7">
    <source>
        <dbReference type="ARBA" id="ARBA00022833"/>
    </source>
</evidence>
<evidence type="ECO:0000256" key="5">
    <source>
        <dbReference type="ARBA" id="ARBA00022691"/>
    </source>
</evidence>
<dbReference type="PANTHER" id="PTHR46223:SF3">
    <property type="entry name" value="HISTONE-LYSINE N-METHYLTRANSFERASE SET-23"/>
    <property type="match status" value="1"/>
</dbReference>
<evidence type="ECO:0000313" key="12">
    <source>
        <dbReference type="Proteomes" id="UP001215151"/>
    </source>
</evidence>
<keyword evidence="4" id="KW-0808">Transferase</keyword>
<feature type="domain" description="Post-SET" evidence="10">
    <location>
        <begin position="412"/>
        <end position="428"/>
    </location>
</feature>
<evidence type="ECO:0000256" key="1">
    <source>
        <dbReference type="ARBA" id="ARBA00004286"/>
    </source>
</evidence>
<dbReference type="GO" id="GO:0046872">
    <property type="term" value="F:metal ion binding"/>
    <property type="evidence" value="ECO:0007669"/>
    <property type="project" value="UniProtKB-KW"/>
</dbReference>
<dbReference type="InterPro" id="IPR001214">
    <property type="entry name" value="SET_dom"/>
</dbReference>
<dbReference type="Proteomes" id="UP001215151">
    <property type="component" value="Unassembled WGS sequence"/>
</dbReference>
<feature type="region of interest" description="Disordered" evidence="8">
    <location>
        <begin position="147"/>
        <end position="205"/>
    </location>
</feature>
<keyword evidence="5" id="KW-0949">S-adenosyl-L-methionine</keyword>
<organism evidence="11 12">
    <name type="scientific">Trametes cubensis</name>
    <dbReference type="NCBI Taxonomy" id="1111947"/>
    <lineage>
        <taxon>Eukaryota</taxon>
        <taxon>Fungi</taxon>
        <taxon>Dikarya</taxon>
        <taxon>Basidiomycota</taxon>
        <taxon>Agaricomycotina</taxon>
        <taxon>Agaricomycetes</taxon>
        <taxon>Polyporales</taxon>
        <taxon>Polyporaceae</taxon>
        <taxon>Trametes</taxon>
    </lineage>
</organism>
<dbReference type="InterPro" id="IPR050973">
    <property type="entry name" value="H3K9_Histone-Lys_N-MTase"/>
</dbReference>
<evidence type="ECO:0000256" key="3">
    <source>
        <dbReference type="ARBA" id="ARBA00022603"/>
    </source>
</evidence>
<evidence type="ECO:0008006" key="13">
    <source>
        <dbReference type="Google" id="ProtNLM"/>
    </source>
</evidence>
<dbReference type="InterPro" id="IPR003616">
    <property type="entry name" value="Post-SET_dom"/>
</dbReference>
<dbReference type="PROSITE" id="PS50868">
    <property type="entry name" value="POST_SET"/>
    <property type="match status" value="1"/>
</dbReference>
<keyword evidence="2" id="KW-0158">Chromosome</keyword>
<protein>
    <recommendedName>
        <fullName evidence="13">SET domain-containing protein</fullName>
    </recommendedName>
</protein>
<dbReference type="AlphaFoldDB" id="A0AAD7TPM4"/>
<feature type="compositionally biased region" description="Basic and acidic residues" evidence="8">
    <location>
        <begin position="391"/>
        <end position="400"/>
    </location>
</feature>
<evidence type="ECO:0000259" key="10">
    <source>
        <dbReference type="PROSITE" id="PS50868"/>
    </source>
</evidence>
<gene>
    <name evidence="11" type="ORF">ONZ51_g7695</name>
</gene>
<comment type="subcellular location">
    <subcellularLocation>
        <location evidence="1">Chromosome</location>
    </subcellularLocation>
</comment>
<feature type="region of interest" description="Disordered" evidence="8">
    <location>
        <begin position="391"/>
        <end position="414"/>
    </location>
</feature>
<dbReference type="InterPro" id="IPR046341">
    <property type="entry name" value="SET_dom_sf"/>
</dbReference>
<evidence type="ECO:0000259" key="9">
    <source>
        <dbReference type="PROSITE" id="PS50280"/>
    </source>
</evidence>
<dbReference type="Pfam" id="PF00856">
    <property type="entry name" value="SET"/>
    <property type="match status" value="1"/>
</dbReference>
<accession>A0AAD7TPM4</accession>
<keyword evidence="7" id="KW-0862">Zinc</keyword>
<sequence>MEDSDRRLFVPSPSPVEEFEGDADQEWEVAGIVGQSIDVFGEKRYEVRWGDGWARRDGTNTTWEKPGGSETVDRLIRWWDLKQAQKRAEKARTSPEIAVGVAKHQMLHEDRTFCELVEGYREVARAYPEPTDGSLDFDGTLKRLRPVGAGTSEREQGGSRSREDSSPVIPRTVKPLPRRIRRAVSSPPSSENEDAEGIGRRRSTQRQALQQRWAKKLCGSAPVTFVNEVNAEEVPRLVDGFEYIERAYVRAPDVPANDLSDCLSCSCDEGCQNRVAQLPRDVPIEIFRTPECGWGARATVPLVRGKVVGIYTGQLIRREEADQRYDERRSYIFDLDVHESADDDEEEQGDRFSVDGYAYVWDTIPELNQPYLAFVATKDIPARTELTIDYDPKAGEEARSAQRGRRQATPEGARECKCGTDSCRGWVRV</sequence>
<feature type="domain" description="SET" evidence="9">
    <location>
        <begin position="282"/>
        <end position="391"/>
    </location>
</feature>
<dbReference type="Gene3D" id="2.170.270.10">
    <property type="entry name" value="SET domain"/>
    <property type="match status" value="1"/>
</dbReference>
<name>A0AAD7TPM4_9APHY</name>
<proteinExistence type="predicted"/>
<keyword evidence="3" id="KW-0489">Methyltransferase</keyword>
<dbReference type="EMBL" id="JAPEVG010000212">
    <property type="protein sequence ID" value="KAJ8473711.1"/>
    <property type="molecule type" value="Genomic_DNA"/>
</dbReference>
<comment type="caution">
    <text evidence="11">The sequence shown here is derived from an EMBL/GenBank/DDBJ whole genome shotgun (WGS) entry which is preliminary data.</text>
</comment>
<dbReference type="SMART" id="SM00317">
    <property type="entry name" value="SET"/>
    <property type="match status" value="1"/>
</dbReference>
<keyword evidence="12" id="KW-1185">Reference proteome</keyword>
<dbReference type="GO" id="GO:0008168">
    <property type="term" value="F:methyltransferase activity"/>
    <property type="evidence" value="ECO:0007669"/>
    <property type="project" value="UniProtKB-KW"/>
</dbReference>
<dbReference type="GO" id="GO:0032259">
    <property type="term" value="P:methylation"/>
    <property type="evidence" value="ECO:0007669"/>
    <property type="project" value="UniProtKB-KW"/>
</dbReference>
<evidence type="ECO:0000256" key="2">
    <source>
        <dbReference type="ARBA" id="ARBA00022454"/>
    </source>
</evidence>
<reference evidence="11" key="1">
    <citation type="submission" date="2022-11" db="EMBL/GenBank/DDBJ databases">
        <title>Genome Sequence of Cubamyces cubensis.</title>
        <authorList>
            <person name="Buettner E."/>
        </authorList>
    </citation>
    <scope>NUCLEOTIDE SEQUENCE</scope>
    <source>
        <strain evidence="11">MPL-01</strain>
    </source>
</reference>
<dbReference type="SUPFAM" id="SSF82199">
    <property type="entry name" value="SET domain"/>
    <property type="match status" value="1"/>
</dbReference>
<dbReference type="PROSITE" id="PS50280">
    <property type="entry name" value="SET"/>
    <property type="match status" value="1"/>
</dbReference>
<dbReference type="GO" id="GO:0005694">
    <property type="term" value="C:chromosome"/>
    <property type="evidence" value="ECO:0007669"/>
    <property type="project" value="UniProtKB-SubCell"/>
</dbReference>
<evidence type="ECO:0000256" key="6">
    <source>
        <dbReference type="ARBA" id="ARBA00022723"/>
    </source>
</evidence>
<feature type="region of interest" description="Disordered" evidence="8">
    <location>
        <begin position="1"/>
        <end position="21"/>
    </location>
</feature>